<dbReference type="AlphaFoldDB" id="Q21QH5"/>
<proteinExistence type="predicted"/>
<protein>
    <recommendedName>
        <fullName evidence="2">PIN-like domain-containing protein</fullName>
    </recommendedName>
</protein>
<dbReference type="Proteomes" id="UP000008332">
    <property type="component" value="Plasmid unnamed1"/>
</dbReference>
<name>Q21QH5_ALBFT</name>
<evidence type="ECO:0000256" key="1">
    <source>
        <dbReference type="SAM" id="MobiDB-lite"/>
    </source>
</evidence>
<dbReference type="RefSeq" id="WP_011458769.1">
    <property type="nucleotide sequence ID" value="NC_007901.1"/>
</dbReference>
<keyword evidence="3" id="KW-0614">Plasmid</keyword>
<evidence type="ECO:0000259" key="2">
    <source>
        <dbReference type="Pfam" id="PF18475"/>
    </source>
</evidence>
<dbReference type="KEGG" id="rfr:Rfer_4283"/>
<accession>Q21QH5</accession>
<gene>
    <name evidence="3" type="ordered locus">Rfer_4283</name>
</gene>
<feature type="region of interest" description="Disordered" evidence="1">
    <location>
        <begin position="104"/>
        <end position="126"/>
    </location>
</feature>
<geneLocation type="plasmid" evidence="4">
    <name>pDSM15236</name>
</geneLocation>
<reference evidence="4" key="1">
    <citation type="submission" date="2006-02" db="EMBL/GenBank/DDBJ databases">
        <title>Complete sequence of plasmid 1 of Rhodoferax ferrireducens DSM 15236.</title>
        <authorList>
            <person name="Copeland A."/>
            <person name="Lucas S."/>
            <person name="Lapidus A."/>
            <person name="Barry K."/>
            <person name="Detter J.C."/>
            <person name="Glavina del Rio T."/>
            <person name="Hammon N."/>
            <person name="Israni S."/>
            <person name="Pitluck S."/>
            <person name="Brettin T."/>
            <person name="Bruce D."/>
            <person name="Han C."/>
            <person name="Tapia R."/>
            <person name="Gilna P."/>
            <person name="Kiss H."/>
            <person name="Schmutz J."/>
            <person name="Larimer F."/>
            <person name="Land M."/>
            <person name="Kyrpides N."/>
            <person name="Ivanova N."/>
            <person name="Richardson P."/>
        </authorList>
    </citation>
    <scope>NUCLEOTIDE SEQUENCE [LARGE SCALE GENOMIC DNA]</scope>
    <source>
        <strain evidence="4">ATCC BAA-621 / DSM 15236 / T118</strain>
        <plasmid evidence="4">Plasmid pDSM15236</plasmid>
    </source>
</reference>
<dbReference type="Pfam" id="PF18475">
    <property type="entry name" value="PIN7"/>
    <property type="match status" value="1"/>
</dbReference>
<evidence type="ECO:0000313" key="4">
    <source>
        <dbReference type="Proteomes" id="UP000008332"/>
    </source>
</evidence>
<dbReference type="eggNOG" id="COG1432">
    <property type="taxonomic scope" value="Bacteria"/>
</dbReference>
<dbReference type="OrthoDB" id="9791898at2"/>
<feature type="domain" description="PIN-like" evidence="2">
    <location>
        <begin position="6"/>
        <end position="103"/>
    </location>
</feature>
<sequence length="126" mass="14039">MSEFYLVDYENVGPSLRHCNIADDAQVIVFLGQTTAKIHPRLAQWVGRRGEYINIEGKGPNALDFHVAFYAGMIVNMDRSSRITVISRDKGFDPLLTHMSRMGVSATRVEPPTRKDQIRGAAGATF</sequence>
<dbReference type="InterPro" id="IPR041494">
    <property type="entry name" value="PIN7"/>
</dbReference>
<dbReference type="EMBL" id="CP000268">
    <property type="protein sequence ID" value="ABD71970.1"/>
    <property type="molecule type" value="Genomic_DNA"/>
</dbReference>
<evidence type="ECO:0000313" key="3">
    <source>
        <dbReference type="EMBL" id="ABD71970.1"/>
    </source>
</evidence>
<dbReference type="HOGENOM" id="CLU_1979833_0_0_4"/>
<keyword evidence="4" id="KW-1185">Reference proteome</keyword>
<organism evidence="3 4">
    <name type="scientific">Albidiferax ferrireducens (strain ATCC BAA-621 / DSM 15236 / T118)</name>
    <name type="common">Rhodoferax ferrireducens</name>
    <dbReference type="NCBI Taxonomy" id="338969"/>
    <lineage>
        <taxon>Bacteria</taxon>
        <taxon>Pseudomonadati</taxon>
        <taxon>Pseudomonadota</taxon>
        <taxon>Betaproteobacteria</taxon>
        <taxon>Burkholderiales</taxon>
        <taxon>Comamonadaceae</taxon>
        <taxon>Rhodoferax</taxon>
    </lineage>
</organism>